<keyword evidence="5" id="KW-0597">Phosphoprotein</keyword>
<keyword evidence="13" id="KW-1133">Transmembrane helix</keyword>
<keyword evidence="4" id="KW-1003">Cell membrane</keyword>
<evidence type="ECO:0000313" key="16">
    <source>
        <dbReference type="EMBL" id="MFC4024713.1"/>
    </source>
</evidence>
<evidence type="ECO:0000259" key="15">
    <source>
        <dbReference type="PROSITE" id="PS50885"/>
    </source>
</evidence>
<evidence type="ECO:0000256" key="5">
    <source>
        <dbReference type="ARBA" id="ARBA00022553"/>
    </source>
</evidence>
<proteinExistence type="predicted"/>
<evidence type="ECO:0000256" key="2">
    <source>
        <dbReference type="ARBA" id="ARBA00004651"/>
    </source>
</evidence>
<accession>A0ABV8GYP9</accession>
<keyword evidence="17" id="KW-1185">Reference proteome</keyword>
<keyword evidence="8 16" id="KW-0418">Kinase</keyword>
<keyword evidence="12" id="KW-0175">Coiled coil</keyword>
<dbReference type="SMART" id="SM00387">
    <property type="entry name" value="HATPase_c"/>
    <property type="match status" value="1"/>
</dbReference>
<dbReference type="GO" id="GO:0004673">
    <property type="term" value="F:protein histidine kinase activity"/>
    <property type="evidence" value="ECO:0007669"/>
    <property type="project" value="UniProtKB-EC"/>
</dbReference>
<evidence type="ECO:0000256" key="4">
    <source>
        <dbReference type="ARBA" id="ARBA00022475"/>
    </source>
</evidence>
<dbReference type="PANTHER" id="PTHR34220">
    <property type="entry name" value="SENSOR HISTIDINE KINASE YPDA"/>
    <property type="match status" value="1"/>
</dbReference>
<evidence type="ECO:0000256" key="1">
    <source>
        <dbReference type="ARBA" id="ARBA00000085"/>
    </source>
</evidence>
<feature type="domain" description="Histidine kinase" evidence="14">
    <location>
        <begin position="483"/>
        <end position="594"/>
    </location>
</feature>
<keyword evidence="10" id="KW-0902">Two-component regulatory system</keyword>
<dbReference type="EMBL" id="JBHSAO010000008">
    <property type="protein sequence ID" value="MFC4024713.1"/>
    <property type="molecule type" value="Genomic_DNA"/>
</dbReference>
<dbReference type="InterPro" id="IPR036890">
    <property type="entry name" value="HATPase_C_sf"/>
</dbReference>
<evidence type="ECO:0000313" key="17">
    <source>
        <dbReference type="Proteomes" id="UP001595772"/>
    </source>
</evidence>
<evidence type="ECO:0000256" key="8">
    <source>
        <dbReference type="ARBA" id="ARBA00022777"/>
    </source>
</evidence>
<dbReference type="PROSITE" id="PS50109">
    <property type="entry name" value="HIS_KIN"/>
    <property type="match status" value="1"/>
</dbReference>
<dbReference type="SUPFAM" id="SSF55874">
    <property type="entry name" value="ATPase domain of HSP90 chaperone/DNA topoisomerase II/histidine kinase"/>
    <property type="match status" value="1"/>
</dbReference>
<dbReference type="Gene3D" id="3.30.565.10">
    <property type="entry name" value="Histidine kinase-like ATPase, C-terminal domain"/>
    <property type="match status" value="1"/>
</dbReference>
<comment type="caution">
    <text evidence="16">The sequence shown here is derived from an EMBL/GenBank/DDBJ whole genome shotgun (WGS) entry which is preliminary data.</text>
</comment>
<reference evidence="17" key="1">
    <citation type="journal article" date="2019" name="Int. J. Syst. Evol. Microbiol.">
        <title>The Global Catalogue of Microorganisms (GCM) 10K type strain sequencing project: providing services to taxonomists for standard genome sequencing and annotation.</title>
        <authorList>
            <consortium name="The Broad Institute Genomics Platform"/>
            <consortium name="The Broad Institute Genome Sequencing Center for Infectious Disease"/>
            <person name="Wu L."/>
            <person name="Ma J."/>
        </authorList>
    </citation>
    <scope>NUCLEOTIDE SEQUENCE [LARGE SCALE GENOMIC DNA]</scope>
    <source>
        <strain evidence="17">IBRC-M 10703</strain>
    </source>
</reference>
<keyword evidence="7" id="KW-0547">Nucleotide-binding</keyword>
<dbReference type="RefSeq" id="WP_379497198.1">
    <property type="nucleotide sequence ID" value="NZ_JBHSAO010000008.1"/>
</dbReference>
<evidence type="ECO:0000256" key="7">
    <source>
        <dbReference type="ARBA" id="ARBA00022741"/>
    </source>
</evidence>
<sequence>MSKIISIFGEMSLRNRLVIASVVCLLIPSILTLILTNEQIKIEQIEKSVAQTESTLHSLDKNITKQLDQLLYISNYVQFNNELHSILKNNINRHDEYGSTPESNALDHIRVKTNLEGITNLLAPSYIAIVLDNGFVYSNHSINYQNLMNKAWFQKQLATTNLETKWVGSHSNYSETDKERNPYLISIVRNVRLTHEENASAIISMSEEELSSLFEQTTFKGQQFMLVNSDGVIISHQNKDFIQKPFPNPNHLKDNKYSIEELDQQKYLLVDYPLSYSNWILVSMIPYESAIGDVSTITNTRFLWQLSFFAIFLIILILIVNELTKPISRLSYVMGEVENGNFNIRSEIRGKGDVKQLGTSLDMMIDKVEEMIKRIKKEEDSKHKAELEMLLAQINPHFLFNILNSIRLKIFLKGDKETANLIQSLAHLLRMTINRNNEFIPLEKEIETIEHYVKLMNFRRQGDIEIVKHIEKDLLDEDVPRFILQPLVENAIIHGFDANKGTISIHVLEANDFITIRIQDDGKGIPPVQLQELKKGLSVANPTNKIDRNKSSFTGIGITNVYQRMLLIYGERFQMNIDSQHLEGTTITLYIPKL</sequence>
<organism evidence="16 17">
    <name type="scientific">Oceanobacillus longus</name>
    <dbReference type="NCBI Taxonomy" id="930120"/>
    <lineage>
        <taxon>Bacteria</taxon>
        <taxon>Bacillati</taxon>
        <taxon>Bacillota</taxon>
        <taxon>Bacilli</taxon>
        <taxon>Bacillales</taxon>
        <taxon>Bacillaceae</taxon>
        <taxon>Oceanobacillus</taxon>
    </lineage>
</organism>
<feature type="transmembrane region" description="Helical" evidence="13">
    <location>
        <begin position="302"/>
        <end position="320"/>
    </location>
</feature>
<keyword evidence="13" id="KW-0812">Transmembrane</keyword>
<keyword evidence="11 13" id="KW-0472">Membrane</keyword>
<dbReference type="InterPro" id="IPR003660">
    <property type="entry name" value="HAMP_dom"/>
</dbReference>
<dbReference type="InterPro" id="IPR005467">
    <property type="entry name" value="His_kinase_dom"/>
</dbReference>
<feature type="coiled-coil region" evidence="12">
    <location>
        <begin position="35"/>
        <end position="62"/>
    </location>
</feature>
<protein>
    <recommendedName>
        <fullName evidence="3">histidine kinase</fullName>
        <ecNumber evidence="3">2.7.13.3</ecNumber>
    </recommendedName>
</protein>
<dbReference type="EC" id="2.7.13.3" evidence="3"/>
<comment type="subcellular location">
    <subcellularLocation>
        <location evidence="2">Cell membrane</location>
        <topology evidence="2">Multi-pass membrane protein</topology>
    </subcellularLocation>
</comment>
<evidence type="ECO:0000256" key="3">
    <source>
        <dbReference type="ARBA" id="ARBA00012438"/>
    </source>
</evidence>
<evidence type="ECO:0000256" key="10">
    <source>
        <dbReference type="ARBA" id="ARBA00023012"/>
    </source>
</evidence>
<dbReference type="Proteomes" id="UP001595772">
    <property type="component" value="Unassembled WGS sequence"/>
</dbReference>
<dbReference type="SMART" id="SM00304">
    <property type="entry name" value="HAMP"/>
    <property type="match status" value="1"/>
</dbReference>
<keyword evidence="6 16" id="KW-0808">Transferase</keyword>
<gene>
    <name evidence="16" type="ORF">ACFOUV_12995</name>
</gene>
<dbReference type="SUPFAM" id="SSF158472">
    <property type="entry name" value="HAMP domain-like"/>
    <property type="match status" value="1"/>
</dbReference>
<dbReference type="InterPro" id="IPR003594">
    <property type="entry name" value="HATPase_dom"/>
</dbReference>
<dbReference type="CDD" id="cd06225">
    <property type="entry name" value="HAMP"/>
    <property type="match status" value="1"/>
</dbReference>
<dbReference type="PANTHER" id="PTHR34220:SF7">
    <property type="entry name" value="SENSOR HISTIDINE KINASE YPDA"/>
    <property type="match status" value="1"/>
</dbReference>
<feature type="coiled-coil region" evidence="12">
    <location>
        <begin position="361"/>
        <end position="388"/>
    </location>
</feature>
<feature type="domain" description="HAMP" evidence="15">
    <location>
        <begin position="321"/>
        <end position="373"/>
    </location>
</feature>
<evidence type="ECO:0000256" key="9">
    <source>
        <dbReference type="ARBA" id="ARBA00022840"/>
    </source>
</evidence>
<dbReference type="Gene3D" id="1.10.287.130">
    <property type="match status" value="1"/>
</dbReference>
<dbReference type="Pfam" id="PF02518">
    <property type="entry name" value="HATPase_c"/>
    <property type="match status" value="1"/>
</dbReference>
<evidence type="ECO:0000256" key="12">
    <source>
        <dbReference type="SAM" id="Coils"/>
    </source>
</evidence>
<name>A0ABV8GYP9_9BACI</name>
<evidence type="ECO:0000259" key="14">
    <source>
        <dbReference type="PROSITE" id="PS50109"/>
    </source>
</evidence>
<dbReference type="Pfam" id="PF06580">
    <property type="entry name" value="His_kinase"/>
    <property type="match status" value="1"/>
</dbReference>
<evidence type="ECO:0000256" key="13">
    <source>
        <dbReference type="SAM" id="Phobius"/>
    </source>
</evidence>
<dbReference type="PROSITE" id="PS50885">
    <property type="entry name" value="HAMP"/>
    <property type="match status" value="1"/>
</dbReference>
<comment type="catalytic activity">
    <reaction evidence="1">
        <text>ATP + protein L-histidine = ADP + protein N-phospho-L-histidine.</text>
        <dbReference type="EC" id="2.7.13.3"/>
    </reaction>
</comment>
<dbReference type="InterPro" id="IPR050640">
    <property type="entry name" value="Bact_2-comp_sensor_kinase"/>
</dbReference>
<dbReference type="Gene3D" id="3.30.450.20">
    <property type="entry name" value="PAS domain"/>
    <property type="match status" value="1"/>
</dbReference>
<keyword evidence="9" id="KW-0067">ATP-binding</keyword>
<evidence type="ECO:0000256" key="6">
    <source>
        <dbReference type="ARBA" id="ARBA00022679"/>
    </source>
</evidence>
<evidence type="ECO:0000256" key="11">
    <source>
        <dbReference type="ARBA" id="ARBA00023136"/>
    </source>
</evidence>
<dbReference type="InterPro" id="IPR010559">
    <property type="entry name" value="Sig_transdc_His_kin_internal"/>
</dbReference>
<dbReference type="Pfam" id="PF00672">
    <property type="entry name" value="HAMP"/>
    <property type="match status" value="1"/>
</dbReference>